<evidence type="ECO:0000313" key="3">
    <source>
        <dbReference type="Proteomes" id="UP000188836"/>
    </source>
</evidence>
<organism evidence="2 3">
    <name type="scientific">Nocardia donostiensis</name>
    <dbReference type="NCBI Taxonomy" id="1538463"/>
    <lineage>
        <taxon>Bacteria</taxon>
        <taxon>Bacillati</taxon>
        <taxon>Actinomycetota</taxon>
        <taxon>Actinomycetes</taxon>
        <taxon>Mycobacteriales</taxon>
        <taxon>Nocardiaceae</taxon>
        <taxon>Nocardia</taxon>
    </lineage>
</organism>
<dbReference type="RefSeq" id="WP_077116313.1">
    <property type="nucleotide sequence ID" value="NZ_MUKP01000004.1"/>
</dbReference>
<dbReference type="Gene3D" id="3.40.50.620">
    <property type="entry name" value="HUPs"/>
    <property type="match status" value="1"/>
</dbReference>
<evidence type="ECO:0000313" key="2">
    <source>
        <dbReference type="EMBL" id="ONM48833.1"/>
    </source>
</evidence>
<dbReference type="GO" id="GO:0004066">
    <property type="term" value="F:asparagine synthase (glutamine-hydrolyzing) activity"/>
    <property type="evidence" value="ECO:0007669"/>
    <property type="project" value="InterPro"/>
</dbReference>
<dbReference type="InterPro" id="IPR001962">
    <property type="entry name" value="Asn_synthase"/>
</dbReference>
<dbReference type="InterPro" id="IPR014729">
    <property type="entry name" value="Rossmann-like_a/b/a_fold"/>
</dbReference>
<dbReference type="STRING" id="1538463.B0T36_21840"/>
<proteinExistence type="predicted"/>
<reference evidence="2 3" key="1">
    <citation type="journal article" date="2016" name="Antonie Van Leeuwenhoek">
        <title>Nocardia donostiensis sp. nov., isolated from human respiratory specimens.</title>
        <authorList>
            <person name="Ercibengoa M."/>
            <person name="Bell M."/>
            <person name="Marimon J.M."/>
            <person name="Humrighouse B."/>
            <person name="Klenk H.P."/>
            <person name="Potter G."/>
            <person name="Perez-Trallero E."/>
        </authorList>
    </citation>
    <scope>NUCLEOTIDE SEQUENCE [LARGE SCALE GENOMIC DNA]</scope>
    <source>
        <strain evidence="2 3">X1655</strain>
    </source>
</reference>
<dbReference type="Proteomes" id="UP000188836">
    <property type="component" value="Unassembled WGS sequence"/>
</dbReference>
<dbReference type="EMBL" id="MUMY01000007">
    <property type="protein sequence ID" value="ONM48833.1"/>
    <property type="molecule type" value="Genomic_DNA"/>
</dbReference>
<protein>
    <recommendedName>
        <fullName evidence="1">Asparagine synthetase domain-containing protein</fullName>
    </recommendedName>
</protein>
<feature type="domain" description="Asparagine synthetase" evidence="1">
    <location>
        <begin position="65"/>
        <end position="190"/>
    </location>
</feature>
<sequence length="336" mass="35652">MNHATDRTPQTAEPLQFVADLLGNISEPNPGVRTVIEPADAAQLIAEETRSRIAAVLEKFGGTPAVLLSGGVDSIYVAAVSVALGAEPIAVTVVTDGQSDEANATAAAHALDLRHEVVRLSAPEVAELSRDVMQRLGTCELWEVTAGIPLVAARRSFETIADLGAILGGSGADAILGGGRKLTHPATSPEACVELDQIIRTETAANFRYDRLVPGFYPALLDEYADRLIHVFQTVRWWQIAESFAPQVLFGDHNGRPVDKLALRLACATQLPSAAKHLAWGAKSPIQRSSGLMAALTTAARAYAANLPGAQTYTDPMSEDAEAVAVRLYLSLLEKS</sequence>
<dbReference type="OrthoDB" id="4531922at2"/>
<dbReference type="SUPFAM" id="SSF52402">
    <property type="entry name" value="Adenine nucleotide alpha hydrolases-like"/>
    <property type="match status" value="1"/>
</dbReference>
<evidence type="ECO:0000259" key="1">
    <source>
        <dbReference type="Pfam" id="PF00733"/>
    </source>
</evidence>
<dbReference type="Pfam" id="PF00733">
    <property type="entry name" value="Asn_synthase"/>
    <property type="match status" value="1"/>
</dbReference>
<name>A0A1W0BK46_9NOCA</name>
<dbReference type="GO" id="GO:0006529">
    <property type="term" value="P:asparagine biosynthetic process"/>
    <property type="evidence" value="ECO:0007669"/>
    <property type="project" value="InterPro"/>
</dbReference>
<gene>
    <name evidence="2" type="ORF">B0T46_10115</name>
</gene>
<comment type="caution">
    <text evidence="2">The sequence shown here is derived from an EMBL/GenBank/DDBJ whole genome shotgun (WGS) entry which is preliminary data.</text>
</comment>
<keyword evidence="3" id="KW-1185">Reference proteome</keyword>
<accession>A0A1W0BK46</accession>
<dbReference type="AlphaFoldDB" id="A0A1W0BK46"/>